<reference evidence="10 11" key="1">
    <citation type="journal article" date="2015" name="Genome Announc.">
        <title>Draft Genome Sequence of Cyanobacterium Hassallia byssoidea Strain VB512170, Isolated from Monuments in India.</title>
        <authorList>
            <person name="Singh D."/>
            <person name="Chandrababunaidu M.M."/>
            <person name="Panda A."/>
            <person name="Sen D."/>
            <person name="Bhattacharyya S."/>
            <person name="Adhikary S.P."/>
            <person name="Tripathy S."/>
        </authorList>
    </citation>
    <scope>NUCLEOTIDE SEQUENCE [LARGE SCALE GENOMIC DNA]</scope>
    <source>
        <strain evidence="10 11">VB512170</strain>
    </source>
</reference>
<evidence type="ECO:0000256" key="5">
    <source>
        <dbReference type="ARBA" id="ARBA00023163"/>
    </source>
</evidence>
<dbReference type="InterPro" id="IPR008207">
    <property type="entry name" value="Sig_transdc_His_kin_Hpt_dom"/>
</dbReference>
<dbReference type="InterPro" id="IPR016032">
    <property type="entry name" value="Sig_transdc_resp-reg_C-effctor"/>
</dbReference>
<keyword evidence="5" id="KW-0804">Transcription</keyword>
<evidence type="ECO:0000313" key="11">
    <source>
        <dbReference type="Proteomes" id="UP000031549"/>
    </source>
</evidence>
<dbReference type="AlphaFoldDB" id="A0A846HC73"/>
<dbReference type="Pfam" id="PF00072">
    <property type="entry name" value="Response_reg"/>
    <property type="match status" value="3"/>
</dbReference>
<evidence type="ECO:0000259" key="8">
    <source>
        <dbReference type="PROSITE" id="PS50110"/>
    </source>
</evidence>
<dbReference type="Gene3D" id="1.10.10.10">
    <property type="entry name" value="Winged helix-like DNA-binding domain superfamily/Winged helix DNA-binding domain"/>
    <property type="match status" value="1"/>
</dbReference>
<evidence type="ECO:0000256" key="3">
    <source>
        <dbReference type="ARBA" id="ARBA00023015"/>
    </source>
</evidence>
<feature type="modified residue" description="4-aspartylphosphate" evidence="6">
    <location>
        <position position="537"/>
    </location>
</feature>
<comment type="caution">
    <text evidence="6">Lacks conserved residue(s) required for the propagation of feature annotation.</text>
</comment>
<dbReference type="GO" id="GO:0006355">
    <property type="term" value="P:regulation of DNA-templated transcription"/>
    <property type="evidence" value="ECO:0007669"/>
    <property type="project" value="InterPro"/>
</dbReference>
<dbReference type="CDD" id="cd19935">
    <property type="entry name" value="REC_OmpR_CusR-like"/>
    <property type="match status" value="1"/>
</dbReference>
<dbReference type="GO" id="GO:0005829">
    <property type="term" value="C:cytosol"/>
    <property type="evidence" value="ECO:0007669"/>
    <property type="project" value="TreeGrafter"/>
</dbReference>
<accession>A0A846HC73</accession>
<dbReference type="SUPFAM" id="SSF46894">
    <property type="entry name" value="C-terminal effector domain of the bipartite response regulators"/>
    <property type="match status" value="1"/>
</dbReference>
<name>A0A846HC73_9CYAN</name>
<dbReference type="Gene3D" id="6.10.250.690">
    <property type="match status" value="1"/>
</dbReference>
<dbReference type="InterPro" id="IPR011006">
    <property type="entry name" value="CheY-like_superfamily"/>
</dbReference>
<dbReference type="CDD" id="cd00156">
    <property type="entry name" value="REC"/>
    <property type="match status" value="1"/>
</dbReference>
<dbReference type="SMART" id="SM00862">
    <property type="entry name" value="Trans_reg_C"/>
    <property type="match status" value="1"/>
</dbReference>
<dbReference type="Pfam" id="PF00486">
    <property type="entry name" value="Trans_reg_C"/>
    <property type="match status" value="1"/>
</dbReference>
<evidence type="ECO:0000259" key="9">
    <source>
        <dbReference type="PROSITE" id="PS51755"/>
    </source>
</evidence>
<dbReference type="Proteomes" id="UP000031549">
    <property type="component" value="Unassembled WGS sequence"/>
</dbReference>
<dbReference type="GO" id="GO:0000976">
    <property type="term" value="F:transcription cis-regulatory region binding"/>
    <property type="evidence" value="ECO:0007669"/>
    <property type="project" value="TreeGrafter"/>
</dbReference>
<evidence type="ECO:0000256" key="7">
    <source>
        <dbReference type="PROSITE-ProRule" id="PRU01091"/>
    </source>
</evidence>
<dbReference type="Pfam" id="PF01627">
    <property type="entry name" value="Hpt"/>
    <property type="match status" value="1"/>
</dbReference>
<dbReference type="GO" id="GO:0000156">
    <property type="term" value="F:phosphorelay response regulator activity"/>
    <property type="evidence" value="ECO:0007669"/>
    <property type="project" value="TreeGrafter"/>
</dbReference>
<evidence type="ECO:0000256" key="4">
    <source>
        <dbReference type="ARBA" id="ARBA00023125"/>
    </source>
</evidence>
<dbReference type="EMBL" id="JTCM02000055">
    <property type="protein sequence ID" value="NEU74992.1"/>
    <property type="molecule type" value="Genomic_DNA"/>
</dbReference>
<feature type="DNA-binding region" description="OmpR/PhoB-type" evidence="7">
    <location>
        <begin position="124"/>
        <end position="223"/>
    </location>
</feature>
<comment type="caution">
    <text evidence="10">The sequence shown here is derived from an EMBL/GenBank/DDBJ whole genome shotgun (WGS) entry which is preliminary data.</text>
</comment>
<feature type="domain" description="Response regulatory" evidence="8">
    <location>
        <begin position="2"/>
        <end position="116"/>
    </location>
</feature>
<gene>
    <name evidence="10" type="ORF">PI95_021150</name>
</gene>
<dbReference type="PROSITE" id="PS50110">
    <property type="entry name" value="RESPONSE_REGULATORY"/>
    <property type="match status" value="3"/>
</dbReference>
<dbReference type="PANTHER" id="PTHR48111">
    <property type="entry name" value="REGULATOR OF RPOS"/>
    <property type="match status" value="1"/>
</dbReference>
<dbReference type="GO" id="GO:0032993">
    <property type="term" value="C:protein-DNA complex"/>
    <property type="evidence" value="ECO:0007669"/>
    <property type="project" value="TreeGrafter"/>
</dbReference>
<feature type="modified residue" description="4-aspartylphosphate" evidence="6">
    <location>
        <position position="51"/>
    </location>
</feature>
<dbReference type="PROSITE" id="PS51755">
    <property type="entry name" value="OMPR_PHOB"/>
    <property type="match status" value="1"/>
</dbReference>
<protein>
    <submittedName>
        <fullName evidence="10">Response regulator</fullName>
    </submittedName>
</protein>
<evidence type="ECO:0000256" key="2">
    <source>
        <dbReference type="ARBA" id="ARBA00023012"/>
    </source>
</evidence>
<keyword evidence="1 6" id="KW-0597">Phosphoprotein</keyword>
<sequence length="610" mass="67400">MKILVVEDDQPTASMVSEVLRSHNYIVDTIAESQTALQLVRGFAYDLIVLDIVLPGLDGISVCRQLRSSGYQMPILLLTVKDSSTDKAMGLDAGADDYMVKPFDVSELIARVRALLRRGSNILATVLTWGKLQLDTSSSKVVYEGRLLRLTATEYRLLHLFLRNPQRIFSRSMILDRLWSIAEYPGEDAVTTHIKKLRQKLKAAGMTADLIETIYGLGYRLLPPPEQTPAPESSAASTDADRQQAENMVIESVNTIWQRNKESFTCQVALFEQVVAALMTDTITLQIQHSAKLEAHKMAGSLGSFGFNEGSRLAREIEQLLESEAIKQQATQLQQLVSLLQQELEKPPTLSAVAPVLEEQSALILIIDDDRSLIEQLTQSAYALNLRVEVANSLAAGREAIAQNPPDAILLNLIFANTNENGLTLLAELAQSKSPIPVLVLTIRGSLLDRVEVARLGARAFLHKPIDPEQILKAVTQILNQATATEARVLIVDDDPQVLTTLSDLLQPWGLDVTTLEDPQNFWEVLTTTVPDLLILDASMPTFSGIVLCQVVRQDPHWGDLPIVVLTSDTNADTIREVFAAGADDYVGKPIVEPELITRIISRLKRVQLW</sequence>
<dbReference type="SMART" id="SM00448">
    <property type="entry name" value="REC"/>
    <property type="match status" value="3"/>
</dbReference>
<keyword evidence="4 7" id="KW-0238">DNA-binding</keyword>
<dbReference type="InterPro" id="IPR039420">
    <property type="entry name" value="WalR-like"/>
</dbReference>
<feature type="domain" description="Response regulatory" evidence="8">
    <location>
        <begin position="488"/>
        <end position="604"/>
    </location>
</feature>
<dbReference type="SUPFAM" id="SSF52172">
    <property type="entry name" value="CheY-like"/>
    <property type="match status" value="3"/>
</dbReference>
<dbReference type="InterPro" id="IPR036641">
    <property type="entry name" value="HPT_dom_sf"/>
</dbReference>
<dbReference type="CDD" id="cd00383">
    <property type="entry name" value="trans_reg_C"/>
    <property type="match status" value="1"/>
</dbReference>
<organism evidence="10 11">
    <name type="scientific">Hassallia byssoidea VB512170</name>
    <dbReference type="NCBI Taxonomy" id="1304833"/>
    <lineage>
        <taxon>Bacteria</taxon>
        <taxon>Bacillati</taxon>
        <taxon>Cyanobacteriota</taxon>
        <taxon>Cyanophyceae</taxon>
        <taxon>Nostocales</taxon>
        <taxon>Tolypothrichaceae</taxon>
        <taxon>Hassallia</taxon>
    </lineage>
</organism>
<keyword evidence="11" id="KW-1185">Reference proteome</keyword>
<dbReference type="FunFam" id="3.40.50.2300:FF:000001">
    <property type="entry name" value="DNA-binding response regulator PhoB"/>
    <property type="match status" value="1"/>
</dbReference>
<dbReference type="PANTHER" id="PTHR48111:SF15">
    <property type="entry name" value="OMPR SUBFAMILY"/>
    <property type="match status" value="1"/>
</dbReference>
<dbReference type="SUPFAM" id="SSF47226">
    <property type="entry name" value="Histidine-containing phosphotransfer domain, HPT domain"/>
    <property type="match status" value="1"/>
</dbReference>
<dbReference type="RefSeq" id="WP_039742050.1">
    <property type="nucleotide sequence ID" value="NZ_JTCM02000055.1"/>
</dbReference>
<dbReference type="InterPro" id="IPR001789">
    <property type="entry name" value="Sig_transdc_resp-reg_receiver"/>
</dbReference>
<dbReference type="InterPro" id="IPR001867">
    <property type="entry name" value="OmpR/PhoB-type_DNA-bd"/>
</dbReference>
<dbReference type="Gene3D" id="3.40.50.2300">
    <property type="match status" value="3"/>
</dbReference>
<dbReference type="InterPro" id="IPR036388">
    <property type="entry name" value="WH-like_DNA-bd_sf"/>
</dbReference>
<evidence type="ECO:0000256" key="6">
    <source>
        <dbReference type="PROSITE-ProRule" id="PRU00169"/>
    </source>
</evidence>
<proteinExistence type="predicted"/>
<keyword evidence="3" id="KW-0805">Transcription regulation</keyword>
<evidence type="ECO:0000313" key="10">
    <source>
        <dbReference type="EMBL" id="NEU74992.1"/>
    </source>
</evidence>
<keyword evidence="2" id="KW-0902">Two-component regulatory system</keyword>
<feature type="domain" description="OmpR/PhoB-type" evidence="9">
    <location>
        <begin position="124"/>
        <end position="223"/>
    </location>
</feature>
<dbReference type="Gene3D" id="1.20.120.160">
    <property type="entry name" value="HPT domain"/>
    <property type="match status" value="1"/>
</dbReference>
<evidence type="ECO:0000256" key="1">
    <source>
        <dbReference type="ARBA" id="ARBA00022553"/>
    </source>
</evidence>
<feature type="domain" description="Response regulatory" evidence="8">
    <location>
        <begin position="363"/>
        <end position="479"/>
    </location>
</feature>